<proteinExistence type="predicted"/>
<comment type="caution">
    <text evidence="1">The sequence shown here is derived from an EMBL/GenBank/DDBJ whole genome shotgun (WGS) entry which is preliminary data.</text>
</comment>
<organism evidence="1 2">
    <name type="scientific">Streptomyces demainii</name>
    <dbReference type="NCBI Taxonomy" id="588122"/>
    <lineage>
        <taxon>Bacteria</taxon>
        <taxon>Bacillati</taxon>
        <taxon>Actinomycetota</taxon>
        <taxon>Actinomycetes</taxon>
        <taxon>Kitasatosporales</taxon>
        <taxon>Streptomycetaceae</taxon>
        <taxon>Streptomyces</taxon>
    </lineage>
</organism>
<dbReference type="RefSeq" id="WP_307111154.1">
    <property type="nucleotide sequence ID" value="NZ_JAURUE010000001.1"/>
</dbReference>
<keyword evidence="2" id="KW-1185">Reference proteome</keyword>
<sequence>MYARRDMVHSPAGCVFRDYRAPLCVQHRQDPGGRRARLAELRLIDQDAYVVMTPGFDKCDASKPTIKCHIR</sequence>
<dbReference type="Proteomes" id="UP001234880">
    <property type="component" value="Unassembled WGS sequence"/>
</dbReference>
<accession>A0ABT9KW57</accession>
<reference evidence="1 2" key="1">
    <citation type="submission" date="2023-07" db="EMBL/GenBank/DDBJ databases">
        <title>Sequencing the genomes of 1000 actinobacteria strains.</title>
        <authorList>
            <person name="Klenk H.-P."/>
        </authorList>
    </citation>
    <scope>NUCLEOTIDE SEQUENCE [LARGE SCALE GENOMIC DNA]</scope>
    <source>
        <strain evidence="1 2">DSM 41600</strain>
    </source>
</reference>
<name>A0ABT9KW57_9ACTN</name>
<gene>
    <name evidence="1" type="ORF">JOF35_004945</name>
</gene>
<evidence type="ECO:0000313" key="2">
    <source>
        <dbReference type="Proteomes" id="UP001234880"/>
    </source>
</evidence>
<protein>
    <submittedName>
        <fullName evidence="1">Uncharacterized protein</fullName>
    </submittedName>
</protein>
<dbReference type="EMBL" id="JAURUE010000001">
    <property type="protein sequence ID" value="MDP9612668.1"/>
    <property type="molecule type" value="Genomic_DNA"/>
</dbReference>
<evidence type="ECO:0000313" key="1">
    <source>
        <dbReference type="EMBL" id="MDP9612668.1"/>
    </source>
</evidence>